<evidence type="ECO:0000259" key="2">
    <source>
        <dbReference type="Pfam" id="PF00296"/>
    </source>
</evidence>
<dbReference type="SUPFAM" id="SSF51679">
    <property type="entry name" value="Bacterial luciferase-like"/>
    <property type="match status" value="1"/>
</dbReference>
<keyword evidence="1" id="KW-0560">Oxidoreductase</keyword>
<gene>
    <name evidence="3" type="ORF">ACFFRE_03735</name>
</gene>
<evidence type="ECO:0000313" key="3">
    <source>
        <dbReference type="EMBL" id="MFC0081271.1"/>
    </source>
</evidence>
<feature type="domain" description="Luciferase-like" evidence="2">
    <location>
        <begin position="32"/>
        <end position="291"/>
    </location>
</feature>
<proteinExistence type="predicted"/>
<dbReference type="PANTHER" id="PTHR43244">
    <property type="match status" value="1"/>
</dbReference>
<dbReference type="InterPro" id="IPR019922">
    <property type="entry name" value="Lucif-like_OxRdatse_MSMEG_4141"/>
</dbReference>
<accession>A0ABV6C0Q6</accession>
<dbReference type="InterPro" id="IPR050564">
    <property type="entry name" value="F420-G6PD/mer"/>
</dbReference>
<organism evidence="3 4">
    <name type="scientific">Aciditerrimonas ferrireducens</name>
    <dbReference type="NCBI Taxonomy" id="667306"/>
    <lineage>
        <taxon>Bacteria</taxon>
        <taxon>Bacillati</taxon>
        <taxon>Actinomycetota</taxon>
        <taxon>Acidimicrobiia</taxon>
        <taxon>Acidimicrobiales</taxon>
        <taxon>Acidimicrobiaceae</taxon>
        <taxon>Aciditerrimonas</taxon>
    </lineage>
</organism>
<dbReference type="RefSeq" id="WP_377788359.1">
    <property type="nucleotide sequence ID" value="NZ_JBHLYQ010000023.1"/>
</dbReference>
<evidence type="ECO:0000256" key="1">
    <source>
        <dbReference type="ARBA" id="ARBA00023002"/>
    </source>
</evidence>
<dbReference type="InterPro" id="IPR011251">
    <property type="entry name" value="Luciferase-like_dom"/>
</dbReference>
<dbReference type="Pfam" id="PF00296">
    <property type="entry name" value="Bac_luciferase"/>
    <property type="match status" value="1"/>
</dbReference>
<name>A0ABV6C0Q6_9ACTN</name>
<dbReference type="PANTHER" id="PTHR43244:SF1">
    <property type="entry name" value="5,10-METHYLENETETRAHYDROMETHANOPTERIN REDUCTASE"/>
    <property type="match status" value="1"/>
</dbReference>
<reference evidence="3 4" key="1">
    <citation type="submission" date="2024-09" db="EMBL/GenBank/DDBJ databases">
        <authorList>
            <person name="Sun Q."/>
            <person name="Mori K."/>
        </authorList>
    </citation>
    <scope>NUCLEOTIDE SEQUENCE [LARGE SCALE GENOMIC DNA]</scope>
    <source>
        <strain evidence="3 4">JCM 15389</strain>
    </source>
</reference>
<dbReference type="Gene3D" id="3.20.20.30">
    <property type="entry name" value="Luciferase-like domain"/>
    <property type="match status" value="1"/>
</dbReference>
<sequence>MPEDARAATGALQEPGRDERRAALRAALAPVGIWTGQLDMVPAARAQELAAELEELGYRAVWLPEVAGRDVFVHLALLLSATRRLIGATGIANIWARDAVTMAGAMKGLTEAFPDRVVIGLGVSHKSLVEDLRGHRYEQPLTAMRRYLGAVDASPYTAQRPAAAPWRVLAALGPKMLALAAEAADGAHPYFVTPEHTASARATLGPDRLLCPEQAVLLEQDPSRAREVGRAYTALYLSQPNYVRNLRRLGFPEEDLQGGGSDRLVDALVAWGDEEAIVRRVQAHLDAGADHVGVQPLPTERRGVPDDQWRRLAPALTGLRRTGT</sequence>
<comment type="caution">
    <text evidence="3">The sequence shown here is derived from an EMBL/GenBank/DDBJ whole genome shotgun (WGS) entry which is preliminary data.</text>
</comment>
<keyword evidence="4" id="KW-1185">Reference proteome</keyword>
<evidence type="ECO:0000313" key="4">
    <source>
        <dbReference type="Proteomes" id="UP001589788"/>
    </source>
</evidence>
<protein>
    <submittedName>
        <fullName evidence="3">TIGR03620 family F420-dependent LLM class oxidoreductase</fullName>
    </submittedName>
</protein>
<dbReference type="InterPro" id="IPR036661">
    <property type="entry name" value="Luciferase-like_sf"/>
</dbReference>
<dbReference type="EMBL" id="JBHLYQ010000023">
    <property type="protein sequence ID" value="MFC0081271.1"/>
    <property type="molecule type" value="Genomic_DNA"/>
</dbReference>
<dbReference type="Proteomes" id="UP001589788">
    <property type="component" value="Unassembled WGS sequence"/>
</dbReference>
<dbReference type="NCBIfam" id="TIGR03620">
    <property type="entry name" value="F420_MSMEG_4141"/>
    <property type="match status" value="1"/>
</dbReference>